<evidence type="ECO:0000256" key="4">
    <source>
        <dbReference type="SAM" id="MobiDB-lite"/>
    </source>
</evidence>
<dbReference type="PANTHER" id="PTHR46796:SF15">
    <property type="entry name" value="BLL1074 PROTEIN"/>
    <property type="match status" value="1"/>
</dbReference>
<organism evidence="6 7">
    <name type="scientific">Micromonospora haikouensis</name>
    <dbReference type="NCBI Taxonomy" id="686309"/>
    <lineage>
        <taxon>Bacteria</taxon>
        <taxon>Bacillati</taxon>
        <taxon>Actinomycetota</taxon>
        <taxon>Actinomycetes</taxon>
        <taxon>Micromonosporales</taxon>
        <taxon>Micromonosporaceae</taxon>
        <taxon>Micromonospora</taxon>
    </lineage>
</organism>
<evidence type="ECO:0000313" key="6">
    <source>
        <dbReference type="EMBL" id="KIR64628.1"/>
    </source>
</evidence>
<evidence type="ECO:0000313" key="7">
    <source>
        <dbReference type="Proteomes" id="UP000032254"/>
    </source>
</evidence>
<dbReference type="PROSITE" id="PS01124">
    <property type="entry name" value="HTH_ARAC_FAMILY_2"/>
    <property type="match status" value="1"/>
</dbReference>
<evidence type="ECO:0000256" key="3">
    <source>
        <dbReference type="ARBA" id="ARBA00023163"/>
    </source>
</evidence>
<feature type="domain" description="HTH araC/xylS-type" evidence="5">
    <location>
        <begin position="202"/>
        <end position="303"/>
    </location>
</feature>
<protein>
    <recommendedName>
        <fullName evidence="5">HTH araC/xylS-type domain-containing protein</fullName>
    </recommendedName>
</protein>
<dbReference type="InterPro" id="IPR009057">
    <property type="entry name" value="Homeodomain-like_sf"/>
</dbReference>
<feature type="region of interest" description="Disordered" evidence="4">
    <location>
        <begin position="162"/>
        <end position="194"/>
    </location>
</feature>
<keyword evidence="3" id="KW-0804">Transcription</keyword>
<gene>
    <name evidence="6" type="ORF">TK50_03055</name>
</gene>
<dbReference type="PANTHER" id="PTHR46796">
    <property type="entry name" value="HTH-TYPE TRANSCRIPTIONAL ACTIVATOR RHAS-RELATED"/>
    <property type="match status" value="1"/>
</dbReference>
<dbReference type="SMART" id="SM00342">
    <property type="entry name" value="HTH_ARAC"/>
    <property type="match status" value="1"/>
</dbReference>
<dbReference type="GO" id="GO:0043565">
    <property type="term" value="F:sequence-specific DNA binding"/>
    <property type="evidence" value="ECO:0007669"/>
    <property type="project" value="InterPro"/>
</dbReference>
<dbReference type="EMBL" id="JXSX01000001">
    <property type="protein sequence ID" value="KIR64628.1"/>
    <property type="molecule type" value="Genomic_DNA"/>
</dbReference>
<dbReference type="SUPFAM" id="SSF46689">
    <property type="entry name" value="Homeodomain-like"/>
    <property type="match status" value="1"/>
</dbReference>
<dbReference type="AlphaFoldDB" id="A0A0D0VVA4"/>
<keyword evidence="7" id="KW-1185">Reference proteome</keyword>
<accession>A0A0D0VVA4</accession>
<dbReference type="PATRIC" id="fig|47853.6.peg.655"/>
<keyword evidence="1" id="KW-0805">Transcription regulation</keyword>
<reference evidence="6 7" key="1">
    <citation type="submission" date="2015-01" db="EMBL/GenBank/DDBJ databases">
        <title>Sequencing and annotation of Micromonospora carbonacea strain JXNU-1 genome.</title>
        <authorList>
            <person name="Long Z."/>
            <person name="Huang Y."/>
            <person name="Jiang Y."/>
        </authorList>
    </citation>
    <scope>NUCLEOTIDE SEQUENCE [LARGE SCALE GENOMIC DNA]</scope>
    <source>
        <strain evidence="6 7">JXNU-1</strain>
    </source>
</reference>
<dbReference type="GO" id="GO:0003700">
    <property type="term" value="F:DNA-binding transcription factor activity"/>
    <property type="evidence" value="ECO:0007669"/>
    <property type="project" value="InterPro"/>
</dbReference>
<dbReference type="InterPro" id="IPR018060">
    <property type="entry name" value="HTH_AraC"/>
</dbReference>
<dbReference type="Pfam" id="PF20240">
    <property type="entry name" value="DUF6597"/>
    <property type="match status" value="1"/>
</dbReference>
<feature type="compositionally biased region" description="Low complexity" evidence="4">
    <location>
        <begin position="164"/>
        <end position="191"/>
    </location>
</feature>
<sequence length="316" mass="33929">MKKCDSGPRADNRGILDPARLRREVRFRRLPPAPALLPYVEHYWLVDWCLDEPFEQRVLPHPAVNLVFRRDVADAAVSESAEVAGVGRELFRITLAGTGRVSGVQFRPGGFRPFWPGPVAELTGERRPLPAGLVAGRHPCDGTDDERAAALDALLLAWHPRPASPTATPSAADATANGLSAASPPMAGSPATGLPSVDPLSAEVMTLAGEIRADRSVLRVDDLARRHGTTTRRLQRLFLDHVGVGPKWVIRRYRIQEAIEHAASGGPVDWAAVAADLGYADQAHLIREFAAATGLTPAAYARSLNRPAGASLSRPG</sequence>
<evidence type="ECO:0000256" key="1">
    <source>
        <dbReference type="ARBA" id="ARBA00023015"/>
    </source>
</evidence>
<dbReference type="InterPro" id="IPR050204">
    <property type="entry name" value="AraC_XylS_family_regulators"/>
</dbReference>
<proteinExistence type="predicted"/>
<name>A0A0D0VVA4_9ACTN</name>
<dbReference type="InterPro" id="IPR046532">
    <property type="entry name" value="DUF6597"/>
</dbReference>
<keyword evidence="2" id="KW-0238">DNA-binding</keyword>
<dbReference type="Pfam" id="PF12833">
    <property type="entry name" value="HTH_18"/>
    <property type="match status" value="1"/>
</dbReference>
<evidence type="ECO:0000259" key="5">
    <source>
        <dbReference type="PROSITE" id="PS01124"/>
    </source>
</evidence>
<dbReference type="Gene3D" id="1.10.10.60">
    <property type="entry name" value="Homeodomain-like"/>
    <property type="match status" value="1"/>
</dbReference>
<evidence type="ECO:0000256" key="2">
    <source>
        <dbReference type="ARBA" id="ARBA00023125"/>
    </source>
</evidence>
<comment type="caution">
    <text evidence="6">The sequence shown here is derived from an EMBL/GenBank/DDBJ whole genome shotgun (WGS) entry which is preliminary data.</text>
</comment>
<dbReference type="GeneID" id="301303152"/>
<dbReference type="OrthoDB" id="2559672at2"/>
<dbReference type="RefSeq" id="WP_043961297.1">
    <property type="nucleotide sequence ID" value="NZ_JBEZEN010000001.1"/>
</dbReference>
<dbReference type="Proteomes" id="UP000032254">
    <property type="component" value="Unassembled WGS sequence"/>
</dbReference>